<organism evidence="10 11">
    <name type="scientific">Lentinula detonsa</name>
    <dbReference type="NCBI Taxonomy" id="2804962"/>
    <lineage>
        <taxon>Eukaryota</taxon>
        <taxon>Fungi</taxon>
        <taxon>Dikarya</taxon>
        <taxon>Basidiomycota</taxon>
        <taxon>Agaricomycotina</taxon>
        <taxon>Agaricomycetes</taxon>
        <taxon>Agaricomycetidae</taxon>
        <taxon>Agaricales</taxon>
        <taxon>Marasmiineae</taxon>
        <taxon>Omphalotaceae</taxon>
        <taxon>Lentinula</taxon>
    </lineage>
</organism>
<evidence type="ECO:0000256" key="3">
    <source>
        <dbReference type="ARBA" id="ARBA00022679"/>
    </source>
</evidence>
<feature type="transmembrane region" description="Helical" evidence="7">
    <location>
        <begin position="1801"/>
        <end position="1819"/>
    </location>
</feature>
<feature type="region of interest" description="C-terminal hotdog fold" evidence="5">
    <location>
        <begin position="1084"/>
        <end position="1236"/>
    </location>
</feature>
<feature type="active site" description="Proton acceptor; for dehydratase activity" evidence="5">
    <location>
        <position position="990"/>
    </location>
</feature>
<dbReference type="InterPro" id="IPR001031">
    <property type="entry name" value="Thioesterase"/>
</dbReference>
<keyword evidence="4" id="KW-0511">Multifunctional enzyme</keyword>
<dbReference type="SUPFAM" id="SSF51735">
    <property type="entry name" value="NAD(P)-binding Rossmann-fold domains"/>
    <property type="match status" value="1"/>
</dbReference>
<evidence type="ECO:0000313" key="10">
    <source>
        <dbReference type="EMBL" id="KAJ3983841.1"/>
    </source>
</evidence>
<evidence type="ECO:0000259" key="9">
    <source>
        <dbReference type="PROSITE" id="PS52019"/>
    </source>
</evidence>
<dbReference type="SUPFAM" id="SSF52151">
    <property type="entry name" value="FabD/lysophospholipase-like"/>
    <property type="match status" value="1"/>
</dbReference>
<keyword evidence="7" id="KW-1133">Transmembrane helix</keyword>
<dbReference type="SMART" id="SM00822">
    <property type="entry name" value="PKS_KR"/>
    <property type="match status" value="1"/>
</dbReference>
<gene>
    <name evidence="10" type="ORF">F5890DRAFT_1596262</name>
</gene>
<dbReference type="Pfam" id="PF16197">
    <property type="entry name" value="KAsynt_C_assoc"/>
    <property type="match status" value="1"/>
</dbReference>
<protein>
    <recommendedName>
        <fullName evidence="12">Polyketide synthase</fullName>
    </recommendedName>
</protein>
<evidence type="ECO:0000313" key="11">
    <source>
        <dbReference type="Proteomes" id="UP001163850"/>
    </source>
</evidence>
<dbReference type="InterPro" id="IPR020807">
    <property type="entry name" value="PKS_DH"/>
</dbReference>
<dbReference type="InterPro" id="IPR001227">
    <property type="entry name" value="Ac_transferase_dom_sf"/>
</dbReference>
<dbReference type="Gene3D" id="3.40.50.1820">
    <property type="entry name" value="alpha/beta hydrolase"/>
    <property type="match status" value="1"/>
</dbReference>
<dbReference type="InterPro" id="IPR050091">
    <property type="entry name" value="PKS_NRPS_Biosynth_Enz"/>
</dbReference>
<dbReference type="GO" id="GO:0044550">
    <property type="term" value="P:secondary metabolite biosynthetic process"/>
    <property type="evidence" value="ECO:0007669"/>
    <property type="project" value="UniProtKB-ARBA"/>
</dbReference>
<dbReference type="SMART" id="SM00825">
    <property type="entry name" value="PKS_KS"/>
    <property type="match status" value="1"/>
</dbReference>
<dbReference type="Pfam" id="PF14765">
    <property type="entry name" value="PS-DH"/>
    <property type="match status" value="1"/>
</dbReference>
<dbReference type="GO" id="GO:0004312">
    <property type="term" value="F:fatty acid synthase activity"/>
    <property type="evidence" value="ECO:0007669"/>
    <property type="project" value="TreeGrafter"/>
</dbReference>
<dbReference type="Pfam" id="PF00550">
    <property type="entry name" value="PP-binding"/>
    <property type="match status" value="1"/>
</dbReference>
<dbReference type="SMART" id="SM00827">
    <property type="entry name" value="PKS_AT"/>
    <property type="match status" value="1"/>
</dbReference>
<evidence type="ECO:0000256" key="1">
    <source>
        <dbReference type="ARBA" id="ARBA00022450"/>
    </source>
</evidence>
<dbReference type="Gene3D" id="3.40.47.10">
    <property type="match status" value="1"/>
</dbReference>
<dbReference type="EMBL" id="MU802008">
    <property type="protein sequence ID" value="KAJ3983841.1"/>
    <property type="molecule type" value="Genomic_DNA"/>
</dbReference>
<dbReference type="InterPro" id="IPR057326">
    <property type="entry name" value="KR_dom"/>
</dbReference>
<keyword evidence="3" id="KW-0808">Transferase</keyword>
<proteinExistence type="predicted"/>
<dbReference type="PANTHER" id="PTHR43775:SF37">
    <property type="entry name" value="SI:DKEY-61P9.11"/>
    <property type="match status" value="1"/>
</dbReference>
<dbReference type="InterPro" id="IPR013968">
    <property type="entry name" value="PKS_KR"/>
</dbReference>
<keyword evidence="7" id="KW-0812">Transmembrane</keyword>
<dbReference type="InterPro" id="IPR049551">
    <property type="entry name" value="PKS_DH_C"/>
</dbReference>
<evidence type="ECO:0008006" key="12">
    <source>
        <dbReference type="Google" id="ProtNLM"/>
    </source>
</evidence>
<feature type="active site" description="Proton donor; for dehydratase activity" evidence="5">
    <location>
        <position position="1145"/>
    </location>
</feature>
<dbReference type="Pfam" id="PF02801">
    <property type="entry name" value="Ketoacyl-synt_C"/>
    <property type="match status" value="1"/>
</dbReference>
<dbReference type="PROSITE" id="PS52019">
    <property type="entry name" value="PKS_MFAS_DH"/>
    <property type="match status" value="1"/>
</dbReference>
<dbReference type="InterPro" id="IPR009081">
    <property type="entry name" value="PP-bd_ACP"/>
</dbReference>
<feature type="region of interest" description="N-terminal hotdog fold" evidence="5">
    <location>
        <begin position="950"/>
        <end position="1071"/>
    </location>
</feature>
<dbReference type="Gene3D" id="3.40.366.10">
    <property type="entry name" value="Malonyl-Coenzyme A Acyl Carrier Protein, domain 2"/>
    <property type="match status" value="1"/>
</dbReference>
<dbReference type="InterPro" id="IPR014030">
    <property type="entry name" value="Ketoacyl_synth_N"/>
</dbReference>
<dbReference type="InterPro" id="IPR016035">
    <property type="entry name" value="Acyl_Trfase/lysoPLipase"/>
</dbReference>
<comment type="caution">
    <text evidence="10">The sequence shown here is derived from an EMBL/GenBank/DDBJ whole genome shotgun (WGS) entry which is preliminary data.</text>
</comment>
<dbReference type="GO" id="GO:0006633">
    <property type="term" value="P:fatty acid biosynthetic process"/>
    <property type="evidence" value="ECO:0007669"/>
    <property type="project" value="TreeGrafter"/>
</dbReference>
<sequence>MMPLQTGQCICGNTVLIINMKTQHEDLGKHESYISGHSFFETDPLTASCWKRLAFPSSILPSQTNSTMHGAPLAPIAIIGISAELPSGDYSDENLDFQMFKAFLHEKRDSYGRVPGERFNVDLWKGKNAGHIFTDTGSFLKDISMFDYLEFGINPKDAKALAVGTRRLIENSFLALWDAGIQYRGRNIGTYMSAVAHDILSVGEHAPTDAAGSFAGAYTMVANKVAYHLDLCGPSLPVDTACSSTATATHLAVQAIRAGECEAAVVGGCQVNSRFIDIICYSQGGVLAPDGMCKPFDAGANGFSRGEGCVAIVLKPLDKAIADGDYIYGSILGTGINATGNSAPVYAPLAIAQEDAMRKAYVGTGKSPQEVDFIELHATGTSVGDPIEANWVGKAFARDDELLIGSVKGNIGHTEIVSFMASLCKVLWIFQDHVVPPNVKLNKLNQKVKWKQWKLRVPTDLETIKPRHPSGKLLISMNSSGIGGSNAHVLVESHKPNVALSNEIPSNYPVLLLAGALSDSSTSAVAKQLVDLADGNKDIAALALAFGRRSMQMNWRSFAVTLPGATPIFSSPRFIPRNRPALVWVCSGQGPQHIAMGRQLFNQFPVFRSSILELDSVYLAATGESMIARTGLFSNNAGPKLPAIWPIEITLPAIAMVQLALIDLFRSLGIVPDAVVGHSAGETTMMYASGATSKALALEIAIARGLAVAELEALEGSMVAFSCDPIVADEIISEVRASIDAPDMILDVACYNAETAVVLAGHVLLLEKAKEIAKVRNIMVNQIATRVPFHSTMMEACKTSYLKRVCAVFAKYRTEECIPKIPAYSTMTGEIWQKAFTADYFWDNARSPVEFLSAINTILVDMPNATFLEISPHPVLSSYVSSIRGTADVVFCGMRRKREYPQFGEYTQLLESIGGLAVTGYDSIDLRALTGVRTAPIPSPFKYPFSKKDVPVYSDVCRTSLDHMDTTYRGPLCSSPLRINSSTHPDLTQHVINSQPIMAAAGFLEMGFELGGRTLWNVNFRTMLPLIADKTISVEVKREDSRWSVSSYKPGSLDELRLHTDGFLSTELAGSPPAFDIAALQKGRKVIESEEFYAPINHFAQYGPMFRRVTRFWRGANEGLAEIRGFAPDLTEHGYNYIVHPAILDACFHAMVLPASADNDPNSYHLPLSVEYVALHQSALFPQSETPADTFYAYVEMKNWTPEEIKFDLEILLPTGQSVLSLHGFSVAHHEKVTGITNAQSFELVYQPYMLPEWPTKMIGSANGHANGVSSDGMQDVQSVIKATIDFAVQGGKKVVRVLEVGAASTQLLSQPKIASLVQNPGAADVIVHYTCADTSSVSIPPFAHYTKLDLAGSEPSSLLSTFDIVLACGAENGVDTASFLSKLLLPGGLLVVSDASVWKNSLKSVGFTVVSGLGTAGIAQKPRVISSEASPELAVVEYPATANSEPNSLLALQAVFNELRQSGPKELWLHANSDETSGSAAGFTRVLRVEVPDLKLYLVFFDKSWDTEKRTGFIHSIAHLPNLDKEFEVDASGNILIPRYVPSAIPNASLTEESTISPESVVPPSLIPDQHILIEIGTSGEAQAGFKGVAGKVLKSTSSQWKEGDHVVGVVAASQKDFPTPYVVAHEGQFASLPASNISQNSAFLALPIAIIGIALGVSSVKDIKRLQRWKVGVVGLLNHAICEILMALGVNAKVASTNPEERSLAALRDSDFVIASGLGKNDAQVIRGSVRPQTSVFVWDDAATGLATELSRNPWLIGDIISEFFAHHSPIMETSPVPAKSNVTDIKTTKSLFRADRSYLLVGGIGSMGMKIALWMYENGARNIVMTSRSGARTLDRPRYEAGKRIAEYTKTLPGLNLQLEACDGASPKAMTNLISSLSLPLAGVMLLSASINDRLFSAHDEDSWSSPFISKVHVFKALEASCSLDSLDFVIAFSSATILGSLGQANYAGANSAVDYLVRKLPNAFAIVCPAILDSVLFETTNELNTDVTRWSTWGMTCSELCHHIRLGLLKMRQQPFYLYVPPWSWDKASAGLGTACLPMFYHLFSDDAANGGSTGKKDASADVIKNIVLSFLDVAEDDFSMSTPLTSYGLDSLSAGHLSVALRPYLQIAQMQLLSDITTEDIVKLTQGDGDEDDDEGSGGAPASKLTPVVYTAPSVQEKRYDWQTPPNQPGETLIKLIDRPGETPLIFTHGGGGNLLTFIPLQEQFNSALWGVQVTPETPLESVERTARYYFEKIKEAQPHGPYRIGGYCASALIAYELVYQFQQAGDEISQWVMLDFSPAIFGSYHFTTGLDEETIRTRVPTKDVMGIGIRLMDRMTELDTNEGAKAVIAEIWDAHNGLPARDHIKLQHRAFSGIGLGALDLFFKLAGDDEKVLRDPAALEQRMLKWAARVTVPMQLVLPRQSGARSLFPDGDASWEMLGTERFAKNFERFDVNGGHLTMMEDPKLAQFLESGGRK</sequence>
<dbReference type="SUPFAM" id="SSF53901">
    <property type="entry name" value="Thiolase-like"/>
    <property type="match status" value="1"/>
</dbReference>
<dbReference type="InterPro" id="IPR014031">
    <property type="entry name" value="Ketoacyl_synth_C"/>
</dbReference>
<dbReference type="PANTHER" id="PTHR43775">
    <property type="entry name" value="FATTY ACID SYNTHASE"/>
    <property type="match status" value="1"/>
</dbReference>
<dbReference type="InterPro" id="IPR036291">
    <property type="entry name" value="NAD(P)-bd_dom_sf"/>
</dbReference>
<dbReference type="Gene3D" id="3.10.129.110">
    <property type="entry name" value="Polyketide synthase dehydratase"/>
    <property type="match status" value="1"/>
</dbReference>
<dbReference type="InterPro" id="IPR029058">
    <property type="entry name" value="AB_hydrolase_fold"/>
</dbReference>
<dbReference type="InterPro" id="IPR049900">
    <property type="entry name" value="PKS_mFAS_DH"/>
</dbReference>
<dbReference type="PROSITE" id="PS52004">
    <property type="entry name" value="KS3_2"/>
    <property type="match status" value="1"/>
</dbReference>
<dbReference type="Pfam" id="PF00698">
    <property type="entry name" value="Acyl_transf_1"/>
    <property type="match status" value="1"/>
</dbReference>
<dbReference type="InterPro" id="IPR032821">
    <property type="entry name" value="PKS_assoc"/>
</dbReference>
<accession>A0AA38PY27</accession>
<evidence type="ECO:0000259" key="8">
    <source>
        <dbReference type="PROSITE" id="PS52004"/>
    </source>
</evidence>
<dbReference type="Pfam" id="PF08659">
    <property type="entry name" value="KR"/>
    <property type="match status" value="1"/>
</dbReference>
<evidence type="ECO:0000256" key="5">
    <source>
        <dbReference type="PROSITE-ProRule" id="PRU01363"/>
    </source>
</evidence>
<evidence type="ECO:0000256" key="7">
    <source>
        <dbReference type="SAM" id="Phobius"/>
    </source>
</evidence>
<evidence type="ECO:0000256" key="2">
    <source>
        <dbReference type="ARBA" id="ARBA00022553"/>
    </source>
</evidence>
<keyword evidence="7" id="KW-0472">Membrane</keyword>
<reference evidence="10" key="1">
    <citation type="submission" date="2022-08" db="EMBL/GenBank/DDBJ databases">
        <authorList>
            <consortium name="DOE Joint Genome Institute"/>
            <person name="Min B."/>
            <person name="Riley R."/>
            <person name="Sierra-Patev S."/>
            <person name="Naranjo-Ortiz M."/>
            <person name="Looney B."/>
            <person name="Konkel Z."/>
            <person name="Slot J.C."/>
            <person name="Sakamoto Y."/>
            <person name="Steenwyk J.L."/>
            <person name="Rokas A."/>
            <person name="Carro J."/>
            <person name="Camarero S."/>
            <person name="Ferreira P."/>
            <person name="Molpeceres G."/>
            <person name="Ruiz-Duenas F.J."/>
            <person name="Serrano A."/>
            <person name="Henrissat B."/>
            <person name="Drula E."/>
            <person name="Hughes K.W."/>
            <person name="Mata J.L."/>
            <person name="Ishikawa N.K."/>
            <person name="Vargas-Isla R."/>
            <person name="Ushijima S."/>
            <person name="Smith C.A."/>
            <person name="Ahrendt S."/>
            <person name="Andreopoulos W."/>
            <person name="He G."/>
            <person name="Labutti K."/>
            <person name="Lipzen A."/>
            <person name="Ng V."/>
            <person name="Sandor L."/>
            <person name="Barry K."/>
            <person name="Martinez A.T."/>
            <person name="Xiao Y."/>
            <person name="Gibbons J.G."/>
            <person name="Terashima K."/>
            <person name="Hibbett D.S."/>
            <person name="Grigoriev I.V."/>
        </authorList>
    </citation>
    <scope>NUCLEOTIDE SEQUENCE</scope>
    <source>
        <strain evidence="10">TFB7829</strain>
    </source>
</reference>
<dbReference type="InterPro" id="IPR016039">
    <property type="entry name" value="Thiolase-like"/>
</dbReference>
<dbReference type="InterPro" id="IPR020841">
    <property type="entry name" value="PKS_Beta-ketoAc_synthase_dom"/>
</dbReference>
<dbReference type="SMART" id="SM00826">
    <property type="entry name" value="PKS_DH"/>
    <property type="match status" value="1"/>
</dbReference>
<evidence type="ECO:0000256" key="4">
    <source>
        <dbReference type="ARBA" id="ARBA00023268"/>
    </source>
</evidence>
<dbReference type="InterPro" id="IPR042104">
    <property type="entry name" value="PKS_dehydratase_sf"/>
</dbReference>
<feature type="transmembrane region" description="Helical" evidence="7">
    <location>
        <begin position="1644"/>
        <end position="1662"/>
    </location>
</feature>
<dbReference type="Pfam" id="PF00109">
    <property type="entry name" value="ketoacyl-synt"/>
    <property type="match status" value="1"/>
</dbReference>
<dbReference type="InterPro" id="IPR014043">
    <property type="entry name" value="Acyl_transferase_dom"/>
</dbReference>
<keyword evidence="2" id="KW-0597">Phosphoprotein</keyword>
<dbReference type="SUPFAM" id="SSF53474">
    <property type="entry name" value="alpha/beta-Hydrolases"/>
    <property type="match status" value="1"/>
</dbReference>
<dbReference type="Pfam" id="PF00975">
    <property type="entry name" value="Thioesterase"/>
    <property type="match status" value="1"/>
</dbReference>
<feature type="region of interest" description="Disordered" evidence="6">
    <location>
        <begin position="2130"/>
        <end position="2150"/>
    </location>
</feature>
<name>A0AA38PY27_9AGAR</name>
<feature type="domain" description="PKS/mFAS DH" evidence="9">
    <location>
        <begin position="950"/>
        <end position="1236"/>
    </location>
</feature>
<keyword evidence="1" id="KW-0596">Phosphopantetheine</keyword>
<feature type="domain" description="Ketosynthase family 3 (KS3)" evidence="8">
    <location>
        <begin position="73"/>
        <end position="493"/>
    </location>
</feature>
<dbReference type="Gene3D" id="3.40.50.720">
    <property type="entry name" value="NAD(P)-binding Rossmann-like Domain"/>
    <property type="match status" value="1"/>
</dbReference>
<dbReference type="CDD" id="cd00833">
    <property type="entry name" value="PKS"/>
    <property type="match status" value="1"/>
</dbReference>
<dbReference type="Proteomes" id="UP001163850">
    <property type="component" value="Unassembled WGS sequence"/>
</dbReference>
<evidence type="ECO:0000256" key="6">
    <source>
        <dbReference type="SAM" id="MobiDB-lite"/>
    </source>
</evidence>